<dbReference type="OrthoDB" id="448448at2759"/>
<feature type="domain" description="Helicase C-terminal" evidence="6">
    <location>
        <begin position="744"/>
        <end position="896"/>
    </location>
</feature>
<feature type="domain" description="Helicase ATP-binding" evidence="5">
    <location>
        <begin position="338"/>
        <end position="521"/>
    </location>
</feature>
<evidence type="ECO:0000256" key="1">
    <source>
        <dbReference type="ARBA" id="ARBA00022741"/>
    </source>
</evidence>
<dbReference type="Pfam" id="PF00176">
    <property type="entry name" value="SNF2-rel_dom"/>
    <property type="match status" value="1"/>
</dbReference>
<sequence length="990" mass="110549">MESSKRKFACLDGGENGTRKSLIACVEDPQSQSAQFRQQSNGYLSPYSPIAPVSGDPDIRMSEEATGEFSTLTTCESPTLTALISSEEICYGALVGARVACPNGFGLDKSIFSLSTKPTGALKIFGITPRERYYYALCSPDGHYFALIDKNTTGTLEAVQEVGNVRFQAIILESARNRPAPAVAAKGRKPILEVSINLYGEPSLAKKVGRLLTERRQFLQHPDSVDAGIRYENPHYFMAPGNTTDLSESIGRLCYSQKSANMVSQEIGKILESLDVVDTDIGLPTSNVLLTPLLSHQEAALKFIRRVESRDIQASLWRESEELGSRGFKHQMTNEFQPALPMISAGGILADDMGLGKTLTMLSAIVLSADEAFCLNEFTPTASVLNELLQPTMATLVIVPSVQLIEMWKTEIARHIAENQLNVATFHGKDRANEPSAFYHSDLVLTTYSTLVIDFQTMQVLYRLNWFRIILDEAHWVRNQETEHFRAVDNLQADRRWCLTGTPIQNRLEDLCALVRFLKIRPFCGKSSSAMFRQYIVDPLFLAGEDPYRNLRQLLQSVCLRRTQNQSNFPATYQQVTLTLSPLEKVHYDEVLEETKRKMDMLVNTGSPLQKYAQLFTVMLRLRRLCNLGQLSAESRSLSPSIPSLPNWNSANTNSSRDFECEFCTKEDPLDLMKDLKFCPDCSRVLKTGHLENRNISESLETEFLRIPKSPSCIEAVVSDGRCLASSQGSSLETCLLPKVYPTKLLEVASRLQESHCKSKSIVFSCWTKTLDVLGQLLSESRLQYVQIEGNVSGIERSKRLAKFQDSPEIAILLMTFGTGAVGLNLTQASRIHIVEPQWNPTIEVQAIGRALRLGQTQHVTVIRYIMENTIEQNILAIQKRKEKLAQFALQADLEQSPTERFEREEQRLEEDRRGGAEQLSESMSQEVSEYMSQPEDAENKKARPVRSTQGSQLTSQPPPVDATAAATAFNRSSAAHPSRGKYAAIDSSK</sequence>
<keyword evidence="3" id="KW-0067">ATP-binding</keyword>
<evidence type="ECO:0000256" key="4">
    <source>
        <dbReference type="SAM" id="MobiDB-lite"/>
    </source>
</evidence>
<dbReference type="CDD" id="cd18008">
    <property type="entry name" value="DEXDc_SHPRH-like"/>
    <property type="match status" value="1"/>
</dbReference>
<feature type="compositionally biased region" description="Polar residues" evidence="4">
    <location>
        <begin position="920"/>
        <end position="932"/>
    </location>
</feature>
<dbReference type="PROSITE" id="PS51194">
    <property type="entry name" value="HELICASE_CTER"/>
    <property type="match status" value="1"/>
</dbReference>
<dbReference type="HOGENOM" id="CLU_000315_2_7_1"/>
<dbReference type="Pfam" id="PF00271">
    <property type="entry name" value="Helicase_C"/>
    <property type="match status" value="1"/>
</dbReference>
<dbReference type="EMBL" id="KE721191">
    <property type="protein sequence ID" value="ERF71748.1"/>
    <property type="molecule type" value="Genomic_DNA"/>
</dbReference>
<dbReference type="PROSITE" id="PS51192">
    <property type="entry name" value="HELICASE_ATP_BIND_1"/>
    <property type="match status" value="1"/>
</dbReference>
<dbReference type="Gene3D" id="3.40.50.300">
    <property type="entry name" value="P-loop containing nucleotide triphosphate hydrolases"/>
    <property type="match status" value="1"/>
</dbReference>
<accession>U1GI11</accession>
<dbReference type="InterPro" id="IPR050628">
    <property type="entry name" value="SNF2_RAD54_helicase_TF"/>
</dbReference>
<feature type="compositionally biased region" description="Polar residues" evidence="4">
    <location>
        <begin position="947"/>
        <end position="956"/>
    </location>
</feature>
<dbReference type="InterPro" id="IPR014001">
    <property type="entry name" value="Helicase_ATP-bd"/>
</dbReference>
<dbReference type="PANTHER" id="PTHR45626">
    <property type="entry name" value="TRANSCRIPTION TERMINATION FACTOR 2-RELATED"/>
    <property type="match status" value="1"/>
</dbReference>
<dbReference type="InterPro" id="IPR038718">
    <property type="entry name" value="SNF2-like_sf"/>
</dbReference>
<dbReference type="RefSeq" id="XP_007802459.1">
    <property type="nucleotide sequence ID" value="XM_007804268.1"/>
</dbReference>
<dbReference type="SMART" id="SM00487">
    <property type="entry name" value="DEXDc"/>
    <property type="match status" value="1"/>
</dbReference>
<dbReference type="GO" id="GO:0005634">
    <property type="term" value="C:nucleus"/>
    <property type="evidence" value="ECO:0007669"/>
    <property type="project" value="TreeGrafter"/>
</dbReference>
<protein>
    <submittedName>
        <fullName evidence="7">Uncharacterized protein</fullName>
    </submittedName>
</protein>
<feature type="region of interest" description="Disordered" evidence="4">
    <location>
        <begin position="896"/>
        <end position="990"/>
    </location>
</feature>
<dbReference type="PANTHER" id="PTHR45626:SF22">
    <property type="entry name" value="DNA REPAIR PROTEIN RAD5"/>
    <property type="match status" value="1"/>
</dbReference>
<dbReference type="Gene3D" id="3.40.50.10810">
    <property type="entry name" value="Tandem AAA-ATPase domain"/>
    <property type="match status" value="1"/>
</dbReference>
<dbReference type="OMA" id="ETRWCLT"/>
<dbReference type="InterPro" id="IPR000330">
    <property type="entry name" value="SNF2_N"/>
</dbReference>
<dbReference type="InterPro" id="IPR027417">
    <property type="entry name" value="P-loop_NTPase"/>
</dbReference>
<dbReference type="GO" id="GO:0008094">
    <property type="term" value="F:ATP-dependent activity, acting on DNA"/>
    <property type="evidence" value="ECO:0007669"/>
    <property type="project" value="TreeGrafter"/>
</dbReference>
<organism evidence="7 8">
    <name type="scientific">Endocarpon pusillum (strain Z07020 / HMAS-L-300199)</name>
    <name type="common">Lichen-forming fungus</name>
    <dbReference type="NCBI Taxonomy" id="1263415"/>
    <lineage>
        <taxon>Eukaryota</taxon>
        <taxon>Fungi</taxon>
        <taxon>Dikarya</taxon>
        <taxon>Ascomycota</taxon>
        <taxon>Pezizomycotina</taxon>
        <taxon>Eurotiomycetes</taxon>
        <taxon>Chaetothyriomycetidae</taxon>
        <taxon>Verrucariales</taxon>
        <taxon>Verrucariaceae</taxon>
        <taxon>Endocarpon</taxon>
    </lineage>
</organism>
<evidence type="ECO:0000256" key="3">
    <source>
        <dbReference type="ARBA" id="ARBA00022840"/>
    </source>
</evidence>
<dbReference type="InterPro" id="IPR049730">
    <property type="entry name" value="SNF2/RAD54-like_C"/>
</dbReference>
<feature type="compositionally biased region" description="Low complexity" evidence="4">
    <location>
        <begin position="963"/>
        <end position="976"/>
    </location>
</feature>
<evidence type="ECO:0000256" key="2">
    <source>
        <dbReference type="ARBA" id="ARBA00022801"/>
    </source>
</evidence>
<dbReference type="InterPro" id="IPR001650">
    <property type="entry name" value="Helicase_C-like"/>
</dbReference>
<dbReference type="GO" id="GO:0006281">
    <property type="term" value="P:DNA repair"/>
    <property type="evidence" value="ECO:0007669"/>
    <property type="project" value="TreeGrafter"/>
</dbReference>
<dbReference type="GO" id="GO:0005524">
    <property type="term" value="F:ATP binding"/>
    <property type="evidence" value="ECO:0007669"/>
    <property type="project" value="UniProtKB-KW"/>
</dbReference>
<dbReference type="eggNOG" id="KOG1001">
    <property type="taxonomic scope" value="Eukaryota"/>
</dbReference>
<keyword evidence="2" id="KW-0378">Hydrolase</keyword>
<dbReference type="Proteomes" id="UP000019373">
    <property type="component" value="Unassembled WGS sequence"/>
</dbReference>
<dbReference type="AlphaFoldDB" id="U1GI11"/>
<dbReference type="SUPFAM" id="SSF52540">
    <property type="entry name" value="P-loop containing nucleoside triphosphate hydrolases"/>
    <property type="match status" value="2"/>
</dbReference>
<evidence type="ECO:0000313" key="8">
    <source>
        <dbReference type="Proteomes" id="UP000019373"/>
    </source>
</evidence>
<dbReference type="GeneID" id="19236718"/>
<evidence type="ECO:0000259" key="6">
    <source>
        <dbReference type="PROSITE" id="PS51194"/>
    </source>
</evidence>
<dbReference type="CDD" id="cd18793">
    <property type="entry name" value="SF2_C_SNF"/>
    <property type="match status" value="1"/>
</dbReference>
<dbReference type="SMART" id="SM00490">
    <property type="entry name" value="HELICc"/>
    <property type="match status" value="1"/>
</dbReference>
<evidence type="ECO:0000313" key="7">
    <source>
        <dbReference type="EMBL" id="ERF71748.1"/>
    </source>
</evidence>
<reference evidence="8" key="1">
    <citation type="journal article" date="2014" name="BMC Genomics">
        <title>Genome characteristics reveal the impact of lichenization on lichen-forming fungus Endocarpon pusillum Hedwig (Verrucariales, Ascomycota).</title>
        <authorList>
            <person name="Wang Y.-Y."/>
            <person name="Liu B."/>
            <person name="Zhang X.-Y."/>
            <person name="Zhou Q.-M."/>
            <person name="Zhang T."/>
            <person name="Li H."/>
            <person name="Yu Y.-F."/>
            <person name="Zhang X.-L."/>
            <person name="Hao X.-Y."/>
            <person name="Wang M."/>
            <person name="Wang L."/>
            <person name="Wei J.-C."/>
        </authorList>
    </citation>
    <scope>NUCLEOTIDE SEQUENCE [LARGE SCALE GENOMIC DNA]</scope>
    <source>
        <strain evidence="8">Z07020 / HMAS-L-300199</strain>
    </source>
</reference>
<dbReference type="GO" id="GO:0016787">
    <property type="term" value="F:hydrolase activity"/>
    <property type="evidence" value="ECO:0007669"/>
    <property type="project" value="UniProtKB-KW"/>
</dbReference>
<feature type="compositionally biased region" description="Basic and acidic residues" evidence="4">
    <location>
        <begin position="898"/>
        <end position="916"/>
    </location>
</feature>
<gene>
    <name evidence="7" type="ORF">EPUS_01663</name>
</gene>
<name>U1GI11_ENDPU</name>
<keyword evidence="1" id="KW-0547">Nucleotide-binding</keyword>
<evidence type="ECO:0000259" key="5">
    <source>
        <dbReference type="PROSITE" id="PS51192"/>
    </source>
</evidence>
<keyword evidence="8" id="KW-1185">Reference proteome</keyword>
<proteinExistence type="predicted"/>